<evidence type="ECO:0000256" key="7">
    <source>
        <dbReference type="SAM" id="Phobius"/>
    </source>
</evidence>
<dbReference type="CDD" id="cd12148">
    <property type="entry name" value="fungal_TF_MHR"/>
    <property type="match status" value="1"/>
</dbReference>
<dbReference type="EMBL" id="RYZI01000040">
    <property type="protein sequence ID" value="RWA12862.1"/>
    <property type="molecule type" value="Genomic_DNA"/>
</dbReference>
<name>A0A439DEN4_9PEZI</name>
<evidence type="ECO:0000256" key="3">
    <source>
        <dbReference type="ARBA" id="ARBA00023125"/>
    </source>
</evidence>
<keyword evidence="2" id="KW-0805">Transcription regulation</keyword>
<keyword evidence="7" id="KW-0812">Transmembrane</keyword>
<evidence type="ECO:0000259" key="8">
    <source>
        <dbReference type="SMART" id="SM00906"/>
    </source>
</evidence>
<accession>A0A439DEN4</accession>
<evidence type="ECO:0000313" key="9">
    <source>
        <dbReference type="EMBL" id="RWA12862.1"/>
    </source>
</evidence>
<feature type="region of interest" description="Disordered" evidence="6">
    <location>
        <begin position="1"/>
        <end position="59"/>
    </location>
</feature>
<reference evidence="9 10" key="1">
    <citation type="submission" date="2018-12" db="EMBL/GenBank/DDBJ databases">
        <title>Draft genome sequence of Xylaria grammica IHI A82.</title>
        <authorList>
            <person name="Buettner E."/>
            <person name="Kellner H."/>
        </authorList>
    </citation>
    <scope>NUCLEOTIDE SEQUENCE [LARGE SCALE GENOMIC DNA]</scope>
    <source>
        <strain evidence="9 10">IHI A82</strain>
    </source>
</reference>
<proteinExistence type="predicted"/>
<evidence type="ECO:0000313" key="10">
    <source>
        <dbReference type="Proteomes" id="UP000286045"/>
    </source>
</evidence>
<evidence type="ECO:0000256" key="4">
    <source>
        <dbReference type="ARBA" id="ARBA00023163"/>
    </source>
</evidence>
<organism evidence="9 10">
    <name type="scientific">Xylaria grammica</name>
    <dbReference type="NCBI Taxonomy" id="363999"/>
    <lineage>
        <taxon>Eukaryota</taxon>
        <taxon>Fungi</taxon>
        <taxon>Dikarya</taxon>
        <taxon>Ascomycota</taxon>
        <taxon>Pezizomycotina</taxon>
        <taxon>Sordariomycetes</taxon>
        <taxon>Xylariomycetidae</taxon>
        <taxon>Xylariales</taxon>
        <taxon>Xylariaceae</taxon>
        <taxon>Xylaria</taxon>
    </lineage>
</organism>
<keyword evidence="4" id="KW-0804">Transcription</keyword>
<evidence type="ECO:0000256" key="1">
    <source>
        <dbReference type="ARBA" id="ARBA00004123"/>
    </source>
</evidence>
<sequence>MPTVSAQTPEGNRSSHASPTLSTTPGVTNHPQTSPASEESDYEHHLGTRSHNRRLDGNSMTKLDTLDESLQEDQNGHFHGGASEFAFMQLAKQRLASLPAVSIDFSDHPLPHAKSPAPILPPKHITDQLITRYFDFGLSTSRLVHQPSLISIVERIYKGEDCKPDDLALAYMVLALGSHYSRHTDPFSGFSASVRFYNIAHTQLNEAPNLVTLATSQTRLLIIHYLLNHARMHEAWSVFGIVVRHIQALGLHRRSRSADANYIRYEYRKRLFWCAYINDRILSSMFGRPLALHDDDIDQEECALANDEDIEESQCQLTEDGVFCSSAALIHYARVARILGKILRVFYTPSARLQGISQLRTSASLFEKALKEWQDNLPPYLNYIVLPRSAVSITAQRQMCTLKLMFAHASLLLYRPFILHAIDRTAEQTSSRQWIKRCHDKAIEAAITVVSECSYLTQRGLFSRKFWLVTYMQFASIGTLLMYSYLWPEDTSVRKTAEEAMDSFPIGIGGDPVGQRYLATLKELREMTVGAQDGSYIGQSLFDAPTELGIESVSSDNIDKGPWTNFFFDSSLIDEMMIGYNGNG</sequence>
<gene>
    <name evidence="9" type="ORF">EKO27_g2237</name>
</gene>
<dbReference type="PANTHER" id="PTHR47540:SF2">
    <property type="entry name" value="ZN(II)2CYS6 TRANSCRIPTION FACTOR (EUROFUNG)"/>
    <property type="match status" value="1"/>
</dbReference>
<keyword evidence="7" id="KW-0472">Membrane</keyword>
<dbReference type="GO" id="GO:0008270">
    <property type="term" value="F:zinc ion binding"/>
    <property type="evidence" value="ECO:0007669"/>
    <property type="project" value="InterPro"/>
</dbReference>
<dbReference type="InterPro" id="IPR051711">
    <property type="entry name" value="Stress_Response_Reg"/>
</dbReference>
<dbReference type="SMART" id="SM00906">
    <property type="entry name" value="Fungal_trans"/>
    <property type="match status" value="1"/>
</dbReference>
<comment type="caution">
    <text evidence="9">The sequence shown here is derived from an EMBL/GenBank/DDBJ whole genome shotgun (WGS) entry which is preliminary data.</text>
</comment>
<dbReference type="Pfam" id="PF04082">
    <property type="entry name" value="Fungal_trans"/>
    <property type="match status" value="1"/>
</dbReference>
<keyword evidence="5" id="KW-0539">Nucleus</keyword>
<keyword evidence="7" id="KW-1133">Transmembrane helix</keyword>
<keyword evidence="3" id="KW-0238">DNA-binding</keyword>
<comment type="subcellular location">
    <subcellularLocation>
        <location evidence="1">Nucleus</location>
    </subcellularLocation>
</comment>
<dbReference type="GO" id="GO:0043565">
    <property type="term" value="F:sequence-specific DNA binding"/>
    <property type="evidence" value="ECO:0007669"/>
    <property type="project" value="TreeGrafter"/>
</dbReference>
<dbReference type="GO" id="GO:0005634">
    <property type="term" value="C:nucleus"/>
    <property type="evidence" value="ECO:0007669"/>
    <property type="project" value="UniProtKB-SubCell"/>
</dbReference>
<evidence type="ECO:0000256" key="5">
    <source>
        <dbReference type="ARBA" id="ARBA00023242"/>
    </source>
</evidence>
<dbReference type="Proteomes" id="UP000286045">
    <property type="component" value="Unassembled WGS sequence"/>
</dbReference>
<dbReference type="PANTHER" id="PTHR47540">
    <property type="entry name" value="THIAMINE REPRESSIBLE GENES REGULATORY PROTEIN THI5"/>
    <property type="match status" value="1"/>
</dbReference>
<feature type="domain" description="Xylanolytic transcriptional activator regulatory" evidence="8">
    <location>
        <begin position="235"/>
        <end position="308"/>
    </location>
</feature>
<dbReference type="GO" id="GO:0006351">
    <property type="term" value="P:DNA-templated transcription"/>
    <property type="evidence" value="ECO:0007669"/>
    <property type="project" value="InterPro"/>
</dbReference>
<dbReference type="STRING" id="363999.A0A439DEN4"/>
<dbReference type="InterPro" id="IPR007219">
    <property type="entry name" value="XnlR_reg_dom"/>
</dbReference>
<feature type="transmembrane region" description="Helical" evidence="7">
    <location>
        <begin position="466"/>
        <end position="486"/>
    </location>
</feature>
<evidence type="ECO:0000256" key="2">
    <source>
        <dbReference type="ARBA" id="ARBA00023015"/>
    </source>
</evidence>
<evidence type="ECO:0000256" key="6">
    <source>
        <dbReference type="SAM" id="MobiDB-lite"/>
    </source>
</evidence>
<dbReference type="AlphaFoldDB" id="A0A439DEN4"/>
<protein>
    <recommendedName>
        <fullName evidence="8">Xylanolytic transcriptional activator regulatory domain-containing protein</fullName>
    </recommendedName>
</protein>
<dbReference type="GO" id="GO:0045944">
    <property type="term" value="P:positive regulation of transcription by RNA polymerase II"/>
    <property type="evidence" value="ECO:0007669"/>
    <property type="project" value="TreeGrafter"/>
</dbReference>
<keyword evidence="10" id="KW-1185">Reference proteome</keyword>
<feature type="compositionally biased region" description="Polar residues" evidence="6">
    <location>
        <begin position="1"/>
        <end position="37"/>
    </location>
</feature>